<name>A0A9D1KJT8_9FIRM</name>
<sequence length="105" mass="11538">MKLIIAIINDDDFRGVSEALIKAEFQSTRLSSTGSFLRAGNSTLLICVENDRLDTCIGIIQSHCKKRKQLVATPAMHGSFASYPVEVIVGGATVFVTDVERFEKF</sequence>
<dbReference type="Gene3D" id="3.30.70.120">
    <property type="match status" value="1"/>
</dbReference>
<comment type="caution">
    <text evidence="1">The sequence shown here is derived from an EMBL/GenBank/DDBJ whole genome shotgun (WGS) entry which is preliminary data.</text>
</comment>
<dbReference type="PANTHER" id="PTHR38456:SF1">
    <property type="entry name" value="CYCLIC DI-AMP RECEPTOR A"/>
    <property type="match status" value="1"/>
</dbReference>
<dbReference type="InterPro" id="IPR010375">
    <property type="entry name" value="CdAMP_rec"/>
</dbReference>
<dbReference type="Proteomes" id="UP000824136">
    <property type="component" value="Unassembled WGS sequence"/>
</dbReference>
<evidence type="ECO:0000313" key="2">
    <source>
        <dbReference type="Proteomes" id="UP000824136"/>
    </source>
</evidence>
<reference evidence="1" key="2">
    <citation type="journal article" date="2021" name="PeerJ">
        <title>Extensive microbial diversity within the chicken gut microbiome revealed by metagenomics and culture.</title>
        <authorList>
            <person name="Gilroy R."/>
            <person name="Ravi A."/>
            <person name="Getino M."/>
            <person name="Pursley I."/>
            <person name="Horton D.L."/>
            <person name="Alikhan N.F."/>
            <person name="Baker D."/>
            <person name="Gharbi K."/>
            <person name="Hall N."/>
            <person name="Watson M."/>
            <person name="Adriaenssens E.M."/>
            <person name="Foster-Nyarko E."/>
            <person name="Jarju S."/>
            <person name="Secka A."/>
            <person name="Antonio M."/>
            <person name="Oren A."/>
            <person name="Chaudhuri R.R."/>
            <person name="La Ragione R."/>
            <person name="Hildebrand F."/>
            <person name="Pallen M.J."/>
        </authorList>
    </citation>
    <scope>NUCLEOTIDE SEQUENCE</scope>
    <source>
        <strain evidence="1">CHK33-4379</strain>
    </source>
</reference>
<keyword evidence="1" id="KW-0675">Receptor</keyword>
<dbReference type="PANTHER" id="PTHR38456">
    <property type="entry name" value="CYCLIC DI-AMP RECEPTOR A"/>
    <property type="match status" value="1"/>
</dbReference>
<accession>A0A9D1KJT8</accession>
<protein>
    <submittedName>
        <fullName evidence="1">Cyclic-di-AMP receptor</fullName>
    </submittedName>
</protein>
<dbReference type="AlphaFoldDB" id="A0A9D1KJT8"/>
<gene>
    <name evidence="1" type="ORF">IAC39_01410</name>
</gene>
<proteinExistence type="predicted"/>
<dbReference type="SUPFAM" id="SSF54913">
    <property type="entry name" value="GlnB-like"/>
    <property type="match status" value="1"/>
</dbReference>
<dbReference type="InterPro" id="IPR011322">
    <property type="entry name" value="N-reg_PII-like_a/b"/>
</dbReference>
<dbReference type="InterPro" id="IPR015867">
    <property type="entry name" value="N-reg_PII/ATP_PRibTrfase_C"/>
</dbReference>
<dbReference type="EMBL" id="DVLL01000006">
    <property type="protein sequence ID" value="HIT58371.1"/>
    <property type="molecule type" value="Genomic_DNA"/>
</dbReference>
<organism evidence="1 2">
    <name type="scientific">Candidatus Faeciplasma pullistercoris</name>
    <dbReference type="NCBI Taxonomy" id="2840800"/>
    <lineage>
        <taxon>Bacteria</taxon>
        <taxon>Bacillati</taxon>
        <taxon>Bacillota</taxon>
        <taxon>Clostridia</taxon>
        <taxon>Eubacteriales</taxon>
        <taxon>Oscillospiraceae</taxon>
        <taxon>Oscillospiraceae incertae sedis</taxon>
        <taxon>Candidatus Faeciplasma</taxon>
    </lineage>
</organism>
<evidence type="ECO:0000313" key="1">
    <source>
        <dbReference type="EMBL" id="HIT58371.1"/>
    </source>
</evidence>
<dbReference type="Pfam" id="PF06153">
    <property type="entry name" value="CdAMP_rec"/>
    <property type="match status" value="1"/>
</dbReference>
<reference evidence="1" key="1">
    <citation type="submission" date="2020-10" db="EMBL/GenBank/DDBJ databases">
        <authorList>
            <person name="Gilroy R."/>
        </authorList>
    </citation>
    <scope>NUCLEOTIDE SEQUENCE</scope>
    <source>
        <strain evidence="1">CHK33-4379</strain>
    </source>
</reference>